<evidence type="ECO:0000313" key="2">
    <source>
        <dbReference type="EMBL" id="KAB0574838.1"/>
    </source>
</evidence>
<keyword evidence="1" id="KW-0732">Signal</keyword>
<keyword evidence="3" id="KW-1185">Reference proteome</keyword>
<evidence type="ECO:0000313" key="3">
    <source>
        <dbReference type="Proteomes" id="UP000430120"/>
    </source>
</evidence>
<dbReference type="OrthoDB" id="5508986at2"/>
<comment type="caution">
    <text evidence="2">The sequence shown here is derived from an EMBL/GenBank/DDBJ whole genome shotgun (WGS) entry which is preliminary data.</text>
</comment>
<reference evidence="2 3" key="1">
    <citation type="submission" date="2019-09" db="EMBL/GenBank/DDBJ databases">
        <title>Draft genome sequences of 48 bacterial type strains from the CCUG.</title>
        <authorList>
            <person name="Tunovic T."/>
            <person name="Pineiro-Iglesias B."/>
            <person name="Unosson C."/>
            <person name="Inganas E."/>
            <person name="Ohlen M."/>
            <person name="Cardew S."/>
            <person name="Jensie-Markopoulos S."/>
            <person name="Salva-Serra F."/>
            <person name="Jaen-Luchoro D."/>
            <person name="Karlsson R."/>
            <person name="Svensson-Stadler L."/>
            <person name="Chun J."/>
            <person name="Moore E."/>
        </authorList>
    </citation>
    <scope>NUCLEOTIDE SEQUENCE [LARGE SCALE GENOMIC DNA]</scope>
    <source>
        <strain evidence="2 3">CCUG 30977</strain>
    </source>
</reference>
<proteinExistence type="predicted"/>
<dbReference type="RefSeq" id="WP_151125695.1">
    <property type="nucleotide sequence ID" value="NZ_CP088082.1"/>
</dbReference>
<feature type="signal peptide" evidence="1">
    <location>
        <begin position="1"/>
        <end position="23"/>
    </location>
</feature>
<feature type="chain" id="PRO_5024793555" evidence="1">
    <location>
        <begin position="24"/>
        <end position="150"/>
    </location>
</feature>
<dbReference type="AlphaFoldDB" id="A0A643F7C4"/>
<sequence length="150" mass="15958">MIKALFLPIALCAAILCPSAAMAGPTADALSSCMADSSTGKDRKELARWIFVAMSSHPELKGLTTITPADQETSDKDVARLATRLLTESCSRQAQAAMSAEGNAALEAAFGMLGQLAMQELMADAGVKVSFSNYTKYLDRARFEAVFSKK</sequence>
<organism evidence="2 3">
    <name type="scientific">Ideonella dechloratans</name>
    <dbReference type="NCBI Taxonomy" id="36863"/>
    <lineage>
        <taxon>Bacteria</taxon>
        <taxon>Pseudomonadati</taxon>
        <taxon>Pseudomonadota</taxon>
        <taxon>Betaproteobacteria</taxon>
        <taxon>Burkholderiales</taxon>
        <taxon>Sphaerotilaceae</taxon>
        <taxon>Ideonella</taxon>
    </lineage>
</organism>
<dbReference type="Proteomes" id="UP000430120">
    <property type="component" value="Unassembled WGS sequence"/>
</dbReference>
<gene>
    <name evidence="2" type="ORF">F7Q92_19220</name>
</gene>
<protein>
    <submittedName>
        <fullName evidence="2">Uncharacterized protein</fullName>
    </submittedName>
</protein>
<evidence type="ECO:0000256" key="1">
    <source>
        <dbReference type="SAM" id="SignalP"/>
    </source>
</evidence>
<dbReference type="EMBL" id="VZPB01000070">
    <property type="protein sequence ID" value="KAB0574838.1"/>
    <property type="molecule type" value="Genomic_DNA"/>
</dbReference>
<accession>A0A643F7C4</accession>
<name>A0A643F7C4_IDEDE</name>